<dbReference type="InterPro" id="IPR004538">
    <property type="entry name" value="Hemolysin_A/TlyA"/>
</dbReference>
<sequence>MAMTEDDARMRLDALMTERGIVQTRARARDAILRGHVLVDGAVTKKPGLRVEADCRIDLTDPAASYVSRAALKLIAGLDAFDIEAEDRLCLDIGASTGGFSQVLLERGAARVVAFDVGHDQMHASLLGEERLTNVEGLNARDLTSEDLDGMVPELLVADVSFISLRLALPPALDLAAGGARGLFLIKPQFEAGREAIGKGGLLKDPASAEAVAKSLGEWLAEQPGWRVDGMIPSPISGGDGNREFILAATKAGPDAGTSPNAEDGA</sequence>
<dbReference type="NCBIfam" id="TIGR00478">
    <property type="entry name" value="tly"/>
    <property type="match status" value="1"/>
</dbReference>
<dbReference type="Gene3D" id="3.10.290.10">
    <property type="entry name" value="RNA-binding S4 domain"/>
    <property type="match status" value="1"/>
</dbReference>
<dbReference type="SMART" id="SM00363">
    <property type="entry name" value="S4"/>
    <property type="match status" value="1"/>
</dbReference>
<dbReference type="CDD" id="cd00165">
    <property type="entry name" value="S4"/>
    <property type="match status" value="1"/>
</dbReference>
<evidence type="ECO:0000259" key="4">
    <source>
        <dbReference type="SMART" id="SM00363"/>
    </source>
</evidence>
<dbReference type="CDD" id="cd02440">
    <property type="entry name" value="AdoMet_MTases"/>
    <property type="match status" value="1"/>
</dbReference>
<dbReference type="PIRSF" id="PIRSF005578">
    <property type="entry name" value="TlyA"/>
    <property type="match status" value="1"/>
</dbReference>
<dbReference type="Pfam" id="PF01479">
    <property type="entry name" value="S4"/>
    <property type="match status" value="1"/>
</dbReference>
<feature type="domain" description="RNA-binding S4" evidence="4">
    <location>
        <begin position="10"/>
        <end position="75"/>
    </location>
</feature>
<keyword evidence="6" id="KW-1185">Reference proteome</keyword>
<protein>
    <submittedName>
        <fullName evidence="5">TlyA family RNA methyltransferase</fullName>
    </submittedName>
</protein>
<evidence type="ECO:0000256" key="1">
    <source>
        <dbReference type="ARBA" id="ARBA00022884"/>
    </source>
</evidence>
<evidence type="ECO:0000256" key="3">
    <source>
        <dbReference type="PROSITE-ProRule" id="PRU00182"/>
    </source>
</evidence>
<comment type="caution">
    <text evidence="5">The sequence shown here is derived from an EMBL/GenBank/DDBJ whole genome shotgun (WGS) entry which is preliminary data.</text>
</comment>
<name>A0A371X5L3_9HYPH</name>
<evidence type="ECO:0000313" key="6">
    <source>
        <dbReference type="Proteomes" id="UP000264310"/>
    </source>
</evidence>
<dbReference type="PANTHER" id="PTHR32319">
    <property type="entry name" value="BACTERIAL HEMOLYSIN-LIKE PROTEIN"/>
    <property type="match status" value="1"/>
</dbReference>
<reference evidence="5 6" key="1">
    <citation type="submission" date="2018-08" db="EMBL/GenBank/DDBJ databases">
        <title>Fulvimarina sp. 85, whole genome shotgun sequence.</title>
        <authorList>
            <person name="Tuo L."/>
        </authorList>
    </citation>
    <scope>NUCLEOTIDE SEQUENCE [LARGE SCALE GENOMIC DNA]</scope>
    <source>
        <strain evidence="5 6">85</strain>
    </source>
</reference>
<dbReference type="GO" id="GO:0003723">
    <property type="term" value="F:RNA binding"/>
    <property type="evidence" value="ECO:0007669"/>
    <property type="project" value="UniProtKB-KW"/>
</dbReference>
<dbReference type="OrthoDB" id="9784736at2"/>
<evidence type="ECO:0000313" key="5">
    <source>
        <dbReference type="EMBL" id="RFC64334.1"/>
    </source>
</evidence>
<dbReference type="InterPro" id="IPR002877">
    <property type="entry name" value="RNA_MeTrfase_FtsJ_dom"/>
</dbReference>
<keyword evidence="5" id="KW-0808">Transferase</keyword>
<dbReference type="Proteomes" id="UP000264310">
    <property type="component" value="Unassembled WGS sequence"/>
</dbReference>
<evidence type="ECO:0000256" key="2">
    <source>
        <dbReference type="ARBA" id="ARBA00029460"/>
    </source>
</evidence>
<dbReference type="SUPFAM" id="SSF53335">
    <property type="entry name" value="S-adenosyl-L-methionine-dependent methyltransferases"/>
    <property type="match status" value="1"/>
</dbReference>
<dbReference type="InterPro" id="IPR036986">
    <property type="entry name" value="S4_RNA-bd_sf"/>
</dbReference>
<keyword evidence="1 3" id="KW-0694">RNA-binding</keyword>
<dbReference type="InterPro" id="IPR029063">
    <property type="entry name" value="SAM-dependent_MTases_sf"/>
</dbReference>
<dbReference type="GO" id="GO:0032259">
    <property type="term" value="P:methylation"/>
    <property type="evidence" value="ECO:0007669"/>
    <property type="project" value="UniProtKB-KW"/>
</dbReference>
<dbReference type="AlphaFoldDB" id="A0A371X5L3"/>
<organism evidence="5 6">
    <name type="scientific">Fulvimarina endophytica</name>
    <dbReference type="NCBI Taxonomy" id="2293836"/>
    <lineage>
        <taxon>Bacteria</taxon>
        <taxon>Pseudomonadati</taxon>
        <taxon>Pseudomonadota</taxon>
        <taxon>Alphaproteobacteria</taxon>
        <taxon>Hyphomicrobiales</taxon>
        <taxon>Aurantimonadaceae</taxon>
        <taxon>Fulvimarina</taxon>
    </lineage>
</organism>
<dbReference type="PANTHER" id="PTHR32319:SF0">
    <property type="entry name" value="BACTERIAL HEMOLYSIN-LIKE PROTEIN"/>
    <property type="match status" value="1"/>
</dbReference>
<dbReference type="EMBL" id="QURL01000003">
    <property type="protein sequence ID" value="RFC64334.1"/>
    <property type="molecule type" value="Genomic_DNA"/>
</dbReference>
<keyword evidence="5" id="KW-0489">Methyltransferase</keyword>
<dbReference type="Gene3D" id="3.40.50.150">
    <property type="entry name" value="Vaccinia Virus protein VP39"/>
    <property type="match status" value="1"/>
</dbReference>
<dbReference type="InterPro" id="IPR047048">
    <property type="entry name" value="TlyA"/>
</dbReference>
<gene>
    <name evidence="5" type="ORF">DYI37_08390</name>
</gene>
<dbReference type="SUPFAM" id="SSF55174">
    <property type="entry name" value="Alpha-L RNA-binding motif"/>
    <property type="match status" value="1"/>
</dbReference>
<dbReference type="RefSeq" id="WP_116682750.1">
    <property type="nucleotide sequence ID" value="NZ_QURL01000003.1"/>
</dbReference>
<accession>A0A371X5L3</accession>
<dbReference type="InterPro" id="IPR002942">
    <property type="entry name" value="S4_RNA-bd"/>
</dbReference>
<dbReference type="GO" id="GO:0008168">
    <property type="term" value="F:methyltransferase activity"/>
    <property type="evidence" value="ECO:0007669"/>
    <property type="project" value="UniProtKB-KW"/>
</dbReference>
<comment type="similarity">
    <text evidence="2">Belongs to the TlyA family.</text>
</comment>
<proteinExistence type="inferred from homology"/>
<dbReference type="PROSITE" id="PS50889">
    <property type="entry name" value="S4"/>
    <property type="match status" value="1"/>
</dbReference>
<dbReference type="Pfam" id="PF01728">
    <property type="entry name" value="FtsJ"/>
    <property type="match status" value="1"/>
</dbReference>